<accession>A0ABV6TK80</accession>
<evidence type="ECO:0000256" key="1">
    <source>
        <dbReference type="ARBA" id="ARBA00022729"/>
    </source>
</evidence>
<gene>
    <name evidence="3" type="ORF">ACFH04_17745</name>
</gene>
<organism evidence="3 4">
    <name type="scientific">Streptomyces noboritoensis</name>
    <dbReference type="NCBI Taxonomy" id="67337"/>
    <lineage>
        <taxon>Bacteria</taxon>
        <taxon>Bacillati</taxon>
        <taxon>Actinomycetota</taxon>
        <taxon>Actinomycetes</taxon>
        <taxon>Kitasatosporales</taxon>
        <taxon>Streptomycetaceae</taxon>
        <taxon>Streptomyces</taxon>
    </lineage>
</organism>
<dbReference type="EMBL" id="JBHMQV010000009">
    <property type="protein sequence ID" value="MFC0845539.1"/>
    <property type="molecule type" value="Genomic_DNA"/>
</dbReference>
<dbReference type="Pfam" id="PF13517">
    <property type="entry name" value="FG-GAP_3"/>
    <property type="match status" value="1"/>
</dbReference>
<dbReference type="Proteomes" id="UP001589887">
    <property type="component" value="Unassembled WGS sequence"/>
</dbReference>
<keyword evidence="1 2" id="KW-0732">Signal</keyword>
<dbReference type="PANTHER" id="PTHR46580">
    <property type="entry name" value="SENSOR KINASE-RELATED"/>
    <property type="match status" value="1"/>
</dbReference>
<feature type="signal peptide" evidence="2">
    <location>
        <begin position="1"/>
        <end position="35"/>
    </location>
</feature>
<dbReference type="PROSITE" id="PS51318">
    <property type="entry name" value="TAT"/>
    <property type="match status" value="1"/>
</dbReference>
<evidence type="ECO:0000313" key="4">
    <source>
        <dbReference type="Proteomes" id="UP001589887"/>
    </source>
</evidence>
<evidence type="ECO:0000313" key="3">
    <source>
        <dbReference type="EMBL" id="MFC0845539.1"/>
    </source>
</evidence>
<reference evidence="3 4" key="1">
    <citation type="submission" date="2024-09" db="EMBL/GenBank/DDBJ databases">
        <authorList>
            <person name="Sun Q."/>
            <person name="Mori K."/>
        </authorList>
    </citation>
    <scope>NUCLEOTIDE SEQUENCE [LARGE SCALE GENOMIC DNA]</scope>
    <source>
        <strain evidence="3 4">JCM 4557</strain>
    </source>
</reference>
<dbReference type="RefSeq" id="WP_394320406.1">
    <property type="nucleotide sequence ID" value="NZ_JBHMQV010000009.1"/>
</dbReference>
<dbReference type="PANTHER" id="PTHR46580:SF4">
    <property type="entry name" value="ATP_GTP-BINDING PROTEIN"/>
    <property type="match status" value="1"/>
</dbReference>
<protein>
    <submittedName>
        <fullName evidence="3">FG-GAP repeat domain-containing protein</fullName>
    </submittedName>
</protein>
<name>A0ABV6TK80_9ACTN</name>
<evidence type="ECO:0000256" key="2">
    <source>
        <dbReference type="SAM" id="SignalP"/>
    </source>
</evidence>
<proteinExistence type="predicted"/>
<comment type="caution">
    <text evidence="3">The sequence shown here is derived from an EMBL/GenBank/DDBJ whole genome shotgun (WGS) entry which is preliminary data.</text>
</comment>
<feature type="chain" id="PRO_5045258376" evidence="2">
    <location>
        <begin position="36"/>
        <end position="321"/>
    </location>
</feature>
<dbReference type="Gene3D" id="2.115.10.10">
    <property type="entry name" value="Tachylectin 2"/>
    <property type="match status" value="1"/>
</dbReference>
<dbReference type="InterPro" id="IPR006311">
    <property type="entry name" value="TAT_signal"/>
</dbReference>
<dbReference type="InterPro" id="IPR028994">
    <property type="entry name" value="Integrin_alpha_N"/>
</dbReference>
<dbReference type="InterPro" id="IPR013517">
    <property type="entry name" value="FG-GAP"/>
</dbReference>
<keyword evidence="4" id="KW-1185">Reference proteome</keyword>
<dbReference type="SUPFAM" id="SSF69318">
    <property type="entry name" value="Integrin alpha N-terminal domain"/>
    <property type="match status" value="1"/>
</dbReference>
<sequence length="321" mass="32888">MAKTSGRTRGRRAAARLAAAAVAAALVGTGASAFAADNPTPSAKASVKAAAAKAAAHAAAKGAKHGVTKADGDPNGAYPVFPLIGVDRSGNSYAYLPDFEGGFSPRMQLDEGQGGLKNGAQVDNDADGVADGMWKWDTKGTMTYEPYAELENTTVGGGWNIYNTLLSPGNLGGAGAGDLLGRDASGNLYLYLGYGNGKLTSRYLVGGGWGQYTALAGNGDLTGDGKADIVARGGDGTLWLYKGTGNYKAPFEGRVKIGGGWNIFNTIVSSGDVDLDGTTDLLGRDAAGALWLYKGTGNAAAPYKPRVKIGNGGWNTYRLLF</sequence>